<dbReference type="InterPro" id="IPR029044">
    <property type="entry name" value="Nucleotide-diphossugar_trans"/>
</dbReference>
<dbReference type="Proteomes" id="UP000541636">
    <property type="component" value="Unassembled WGS sequence"/>
</dbReference>
<reference evidence="5 6" key="1">
    <citation type="journal article" date="2017" name="Int. J. Syst. Evol. Microbiol.">
        <title>Oleiagrimonas citrea sp. nov., a marine bacterium isolated from tidal flat sediment and emended description of the genus Oleiagrimonas Fang et al. 2015 and Oleiagrimonas soli.</title>
        <authorList>
            <person name="Yang S.H."/>
            <person name="Seo H.S."/>
            <person name="Seong C.N."/>
            <person name="Kwon K.K."/>
        </authorList>
    </citation>
    <scope>NUCLEOTIDE SEQUENCE [LARGE SCALE GENOMIC DNA]</scope>
    <source>
        <strain evidence="5 6">MEBiC09124</strain>
    </source>
</reference>
<dbReference type="PANTHER" id="PTHR43179">
    <property type="entry name" value="RHAMNOSYLTRANSFERASE WBBL"/>
    <property type="match status" value="1"/>
</dbReference>
<evidence type="ECO:0000256" key="3">
    <source>
        <dbReference type="ARBA" id="ARBA00022679"/>
    </source>
</evidence>
<dbReference type="PANTHER" id="PTHR43179:SF12">
    <property type="entry name" value="GALACTOFURANOSYLTRANSFERASE GLFT2"/>
    <property type="match status" value="1"/>
</dbReference>
<evidence type="ECO:0000259" key="4">
    <source>
        <dbReference type="Pfam" id="PF00535"/>
    </source>
</evidence>
<sequence length="297" mass="32666">MIHCGVVALILHFRTEAQTLRCLQSLFSEGVCNAVLVDNSQDGGRSRTAMKAELEALRARGMQIEVLAPSRNLGFAAGVNLGLAHVRRTCPGPVLLMNTDAYPMQGALPAMKACLSTSRDVVVPAVRAEEDTCGRPLIVHYHSLLALYLGKPFPGTVAYPSGCCLLLGSELLDVALFDDDFFFYGEDVLLGKRLCEADARVVPCTDAAVVHSGSLSSRNGSLFYEYHMVRAHWLLAGKLARNRFDKWAGWLFRSITLPSRALLRSVRSRSLSPVRGFWLASFDLLRGRFRDLTPPLD</sequence>
<comment type="similarity">
    <text evidence="1">Belongs to the glycosyltransferase 2 family.</text>
</comment>
<comment type="caution">
    <text evidence="5">The sequence shown here is derived from an EMBL/GenBank/DDBJ whole genome shotgun (WGS) entry which is preliminary data.</text>
</comment>
<dbReference type="RefSeq" id="WP_168609590.1">
    <property type="nucleotide sequence ID" value="NZ_JAAZQD010000004.1"/>
</dbReference>
<keyword evidence="2" id="KW-0328">Glycosyltransferase</keyword>
<organism evidence="5 6">
    <name type="scientific">Oleiagrimonas citrea</name>
    <dbReference type="NCBI Taxonomy" id="1665687"/>
    <lineage>
        <taxon>Bacteria</taxon>
        <taxon>Pseudomonadati</taxon>
        <taxon>Pseudomonadota</taxon>
        <taxon>Gammaproteobacteria</taxon>
        <taxon>Lysobacterales</taxon>
        <taxon>Rhodanobacteraceae</taxon>
        <taxon>Oleiagrimonas</taxon>
    </lineage>
</organism>
<proteinExistence type="inferred from homology"/>
<evidence type="ECO:0000256" key="1">
    <source>
        <dbReference type="ARBA" id="ARBA00006739"/>
    </source>
</evidence>
<dbReference type="SUPFAM" id="SSF53448">
    <property type="entry name" value="Nucleotide-diphospho-sugar transferases"/>
    <property type="match status" value="1"/>
</dbReference>
<gene>
    <name evidence="5" type="ORF">HF690_11925</name>
</gene>
<name>A0A846ZQ29_9GAMM</name>
<dbReference type="GO" id="GO:0016757">
    <property type="term" value="F:glycosyltransferase activity"/>
    <property type="evidence" value="ECO:0007669"/>
    <property type="project" value="UniProtKB-KW"/>
</dbReference>
<accession>A0A846ZQ29</accession>
<evidence type="ECO:0000313" key="5">
    <source>
        <dbReference type="EMBL" id="NKZ39658.1"/>
    </source>
</evidence>
<protein>
    <submittedName>
        <fullName evidence="5">Glycosyltransferase family 2 protein</fullName>
    </submittedName>
</protein>
<keyword evidence="6" id="KW-1185">Reference proteome</keyword>
<dbReference type="Pfam" id="PF00535">
    <property type="entry name" value="Glycos_transf_2"/>
    <property type="match status" value="1"/>
</dbReference>
<dbReference type="AlphaFoldDB" id="A0A846ZQ29"/>
<feature type="domain" description="Glycosyltransferase 2-like" evidence="4">
    <location>
        <begin position="16"/>
        <end position="133"/>
    </location>
</feature>
<dbReference type="InterPro" id="IPR001173">
    <property type="entry name" value="Glyco_trans_2-like"/>
</dbReference>
<dbReference type="Gene3D" id="3.90.550.10">
    <property type="entry name" value="Spore Coat Polysaccharide Biosynthesis Protein SpsA, Chain A"/>
    <property type="match status" value="1"/>
</dbReference>
<evidence type="ECO:0000313" key="6">
    <source>
        <dbReference type="Proteomes" id="UP000541636"/>
    </source>
</evidence>
<evidence type="ECO:0000256" key="2">
    <source>
        <dbReference type="ARBA" id="ARBA00022676"/>
    </source>
</evidence>
<dbReference type="EMBL" id="JAAZQD010000004">
    <property type="protein sequence ID" value="NKZ39658.1"/>
    <property type="molecule type" value="Genomic_DNA"/>
</dbReference>
<keyword evidence="3 5" id="KW-0808">Transferase</keyword>